<evidence type="ECO:0000313" key="2">
    <source>
        <dbReference type="Proteomes" id="UP000563906"/>
    </source>
</evidence>
<comment type="caution">
    <text evidence="1">The sequence shown here is derived from an EMBL/GenBank/DDBJ whole genome shotgun (WGS) entry which is preliminary data.</text>
</comment>
<dbReference type="AlphaFoldDB" id="A0A839ASA0"/>
<reference evidence="1 2" key="1">
    <citation type="submission" date="2020-07" db="EMBL/GenBank/DDBJ databases">
        <title>Bacterium isolated from marine sediment.</title>
        <authorList>
            <person name="Shang D."/>
            <person name="Du Z.-J."/>
        </authorList>
    </citation>
    <scope>NUCLEOTIDE SEQUENCE [LARGE SCALE GENOMIC DNA]</scope>
    <source>
        <strain evidence="1 2">S7007</strain>
    </source>
</reference>
<dbReference type="Proteomes" id="UP000563906">
    <property type="component" value="Unassembled WGS sequence"/>
</dbReference>
<sequence>MKTLNNIKILSAIFALGLIFTSCDQDVSVEDIERFNSTNAVIEESSITVNEGDDASFTIVQENLIERKIDAQELYAWVSGQIGIRVVGGTATEGVDYSFNLDPIYPNVSIYLLQDGFYYPYDATQSLNNVVSNILTINNDGVTEGEETIELQFFPVGLAGVIIDDTLTIKIND</sequence>
<protein>
    <submittedName>
        <fullName evidence="1">Uncharacterized protein</fullName>
    </submittedName>
</protein>
<keyword evidence="2" id="KW-1185">Reference proteome</keyword>
<proteinExistence type="predicted"/>
<organism evidence="1 2">
    <name type="scientific">Tenacibaculum pelagium</name>
    <dbReference type="NCBI Taxonomy" id="2759527"/>
    <lineage>
        <taxon>Bacteria</taxon>
        <taxon>Pseudomonadati</taxon>
        <taxon>Bacteroidota</taxon>
        <taxon>Flavobacteriia</taxon>
        <taxon>Flavobacteriales</taxon>
        <taxon>Flavobacteriaceae</taxon>
        <taxon>Tenacibaculum</taxon>
    </lineage>
</organism>
<evidence type="ECO:0000313" key="1">
    <source>
        <dbReference type="EMBL" id="MBA6157159.1"/>
    </source>
</evidence>
<dbReference type="PROSITE" id="PS51257">
    <property type="entry name" value="PROKAR_LIPOPROTEIN"/>
    <property type="match status" value="1"/>
</dbReference>
<name>A0A839ASA0_9FLAO</name>
<gene>
    <name evidence="1" type="ORF">H3Z83_11605</name>
</gene>
<dbReference type="EMBL" id="JACGLS010000006">
    <property type="protein sequence ID" value="MBA6157159.1"/>
    <property type="molecule type" value="Genomic_DNA"/>
</dbReference>
<accession>A0A839ASA0</accession>
<dbReference type="RefSeq" id="WP_182125659.1">
    <property type="nucleotide sequence ID" value="NZ_JACGLS010000006.1"/>
</dbReference>